<dbReference type="PANTHER" id="PTHR48100:SF1">
    <property type="entry name" value="HISTIDINE PHOSPHATASE FAMILY PROTEIN-RELATED"/>
    <property type="match status" value="1"/>
</dbReference>
<dbReference type="OrthoDB" id="9793115at2"/>
<dbReference type="RefSeq" id="WP_108432404.1">
    <property type="nucleotide sequence ID" value="NZ_CP026947.1"/>
</dbReference>
<dbReference type="KEGG" id="cyz:C3B44_11025"/>
<reference evidence="2" key="1">
    <citation type="submission" date="2018-04" db="EMBL/GenBank/DDBJ databases">
        <authorList>
            <person name="Liu S."/>
            <person name="Wang Z."/>
            <person name="Li J."/>
        </authorList>
    </citation>
    <scope>NUCLEOTIDE SEQUENCE [LARGE SCALE GENOMIC DNA]</scope>
    <source>
        <strain evidence="2">2189</strain>
    </source>
</reference>
<dbReference type="Gene3D" id="3.40.50.1240">
    <property type="entry name" value="Phosphoglycerate mutase-like"/>
    <property type="match status" value="1"/>
</dbReference>
<dbReference type="GO" id="GO:0005737">
    <property type="term" value="C:cytoplasm"/>
    <property type="evidence" value="ECO:0007669"/>
    <property type="project" value="TreeGrafter"/>
</dbReference>
<dbReference type="Proteomes" id="UP000244989">
    <property type="component" value="Unassembled WGS sequence"/>
</dbReference>
<dbReference type="AlphaFoldDB" id="A0A2U1T812"/>
<dbReference type="Pfam" id="PF00300">
    <property type="entry name" value="His_Phos_1"/>
    <property type="match status" value="1"/>
</dbReference>
<dbReference type="InterPro" id="IPR013078">
    <property type="entry name" value="His_Pase_superF_clade-1"/>
</dbReference>
<organism evidence="1 2">
    <name type="scientific">Corynebacterium yudongzhengii</name>
    <dbReference type="NCBI Taxonomy" id="2080740"/>
    <lineage>
        <taxon>Bacteria</taxon>
        <taxon>Bacillati</taxon>
        <taxon>Actinomycetota</taxon>
        <taxon>Actinomycetes</taxon>
        <taxon>Mycobacteriales</taxon>
        <taxon>Corynebacteriaceae</taxon>
        <taxon>Corynebacterium</taxon>
    </lineage>
</organism>
<dbReference type="InterPro" id="IPR050275">
    <property type="entry name" value="PGM_Phosphatase"/>
</dbReference>
<dbReference type="SMART" id="SM00855">
    <property type="entry name" value="PGAM"/>
    <property type="match status" value="1"/>
</dbReference>
<protein>
    <submittedName>
        <fullName evidence="1">Histidine phosphatase family protein</fullName>
    </submittedName>
</protein>
<dbReference type="PANTHER" id="PTHR48100">
    <property type="entry name" value="BROAD-SPECIFICITY PHOSPHATASE YOR283W-RELATED"/>
    <property type="match status" value="1"/>
</dbReference>
<dbReference type="SUPFAM" id="SSF53254">
    <property type="entry name" value="Phosphoglycerate mutase-like"/>
    <property type="match status" value="1"/>
</dbReference>
<sequence length="228" mass="24470">MTAEGRIILVRHGQTYSNVERLLDTRPPGAELTDLGREQARAVGQELAEYCGVTRGSLGRIAEVLCGISLRTRQTAALAASALTDAAGLPADRLKVRTVTGIHEIAAGEMEMRNDAAAHLAYAEAMSGWLHGAPAARMRGERGETLGEILARYRPVLDELTSVLADGKDCIIFSHGAVIRTVATHATGVDPDFALANYVPNCRFVVLAPRGRAFGEWELVRWADAALP</sequence>
<dbReference type="CDD" id="cd07067">
    <property type="entry name" value="HP_PGM_like"/>
    <property type="match status" value="1"/>
</dbReference>
<dbReference type="GO" id="GO:0016791">
    <property type="term" value="F:phosphatase activity"/>
    <property type="evidence" value="ECO:0007669"/>
    <property type="project" value="TreeGrafter"/>
</dbReference>
<proteinExistence type="predicted"/>
<accession>A0A2U1T812</accession>
<keyword evidence="2" id="KW-1185">Reference proteome</keyword>
<evidence type="ECO:0000313" key="2">
    <source>
        <dbReference type="Proteomes" id="UP000244989"/>
    </source>
</evidence>
<dbReference type="EMBL" id="QEEZ01000005">
    <property type="protein sequence ID" value="PWC02144.1"/>
    <property type="molecule type" value="Genomic_DNA"/>
</dbReference>
<evidence type="ECO:0000313" key="1">
    <source>
        <dbReference type="EMBL" id="PWC02144.1"/>
    </source>
</evidence>
<dbReference type="InterPro" id="IPR029033">
    <property type="entry name" value="His_PPase_superfam"/>
</dbReference>
<name>A0A2U1T812_9CORY</name>
<comment type="caution">
    <text evidence="1">The sequence shown here is derived from an EMBL/GenBank/DDBJ whole genome shotgun (WGS) entry which is preliminary data.</text>
</comment>
<gene>
    <name evidence="1" type="ORF">DF222_03370</name>
</gene>